<dbReference type="AlphaFoldDB" id="A0A6D2JYT1"/>
<evidence type="ECO:0000256" key="3">
    <source>
        <dbReference type="ARBA" id="ARBA00023242"/>
    </source>
</evidence>
<evidence type="ECO:0000256" key="2">
    <source>
        <dbReference type="ARBA" id="ARBA00005907"/>
    </source>
</evidence>
<dbReference type="PANTHER" id="PTHR12687">
    <property type="entry name" value="NUCLEOLAR COMPLEX 2 AND RAD4-RELATED"/>
    <property type="match status" value="1"/>
</dbReference>
<gene>
    <name evidence="4" type="ORF">MERR_LOCUS33369</name>
</gene>
<dbReference type="OrthoDB" id="10266662at2759"/>
<keyword evidence="5" id="KW-1185">Reference proteome</keyword>
<dbReference type="Pfam" id="PF03715">
    <property type="entry name" value="Noc2"/>
    <property type="match status" value="1"/>
</dbReference>
<dbReference type="GO" id="GO:0005654">
    <property type="term" value="C:nucleoplasm"/>
    <property type="evidence" value="ECO:0007669"/>
    <property type="project" value="TreeGrafter"/>
</dbReference>
<comment type="subcellular location">
    <subcellularLocation>
        <location evidence="1">Nucleus</location>
    </subcellularLocation>
</comment>
<dbReference type="EMBL" id="CACVBM020001340">
    <property type="protein sequence ID" value="CAA7046134.1"/>
    <property type="molecule type" value="Genomic_DNA"/>
</dbReference>
<reference evidence="4" key="1">
    <citation type="submission" date="2020-01" db="EMBL/GenBank/DDBJ databases">
        <authorList>
            <person name="Mishra B."/>
        </authorList>
    </citation>
    <scope>NUCLEOTIDE SEQUENCE [LARGE SCALE GENOMIC DNA]</scope>
</reference>
<organism evidence="4 5">
    <name type="scientific">Microthlaspi erraticum</name>
    <dbReference type="NCBI Taxonomy" id="1685480"/>
    <lineage>
        <taxon>Eukaryota</taxon>
        <taxon>Viridiplantae</taxon>
        <taxon>Streptophyta</taxon>
        <taxon>Embryophyta</taxon>
        <taxon>Tracheophyta</taxon>
        <taxon>Spermatophyta</taxon>
        <taxon>Magnoliopsida</taxon>
        <taxon>eudicotyledons</taxon>
        <taxon>Gunneridae</taxon>
        <taxon>Pentapetalae</taxon>
        <taxon>rosids</taxon>
        <taxon>malvids</taxon>
        <taxon>Brassicales</taxon>
        <taxon>Brassicaceae</taxon>
        <taxon>Coluteocarpeae</taxon>
        <taxon>Microthlaspi</taxon>
    </lineage>
</organism>
<keyword evidence="3" id="KW-0539">Nucleus</keyword>
<dbReference type="GO" id="GO:0042273">
    <property type="term" value="P:ribosomal large subunit biogenesis"/>
    <property type="evidence" value="ECO:0007669"/>
    <property type="project" value="TreeGrafter"/>
</dbReference>
<evidence type="ECO:0000313" key="5">
    <source>
        <dbReference type="Proteomes" id="UP000467841"/>
    </source>
</evidence>
<evidence type="ECO:0000313" key="4">
    <source>
        <dbReference type="EMBL" id="CAA7046134.1"/>
    </source>
</evidence>
<dbReference type="Proteomes" id="UP000467841">
    <property type="component" value="Unassembled WGS sequence"/>
</dbReference>
<evidence type="ECO:0000256" key="1">
    <source>
        <dbReference type="ARBA" id="ARBA00004123"/>
    </source>
</evidence>
<dbReference type="InterPro" id="IPR005343">
    <property type="entry name" value="Noc2"/>
</dbReference>
<dbReference type="GO" id="GO:0030691">
    <property type="term" value="C:Noc2p-Noc3p complex"/>
    <property type="evidence" value="ECO:0007669"/>
    <property type="project" value="TreeGrafter"/>
</dbReference>
<comment type="similarity">
    <text evidence="2">Belongs to the NOC2 family.</text>
</comment>
<dbReference type="GO" id="GO:0005730">
    <property type="term" value="C:nucleolus"/>
    <property type="evidence" value="ECO:0007669"/>
    <property type="project" value="TreeGrafter"/>
</dbReference>
<protein>
    <submittedName>
        <fullName evidence="4">Uncharacterized protein</fullName>
    </submittedName>
</protein>
<accession>A0A6D2JYT1</accession>
<proteinExistence type="inferred from homology"/>
<dbReference type="GO" id="GO:0030690">
    <property type="term" value="C:Noc1p-Noc2p complex"/>
    <property type="evidence" value="ECO:0007669"/>
    <property type="project" value="TreeGrafter"/>
</dbReference>
<sequence>MKPSGVDNHDIEDSETFAKVVIFVLQKADHTFRNILGISESINKEKVLKLKNNAKWDSVKPLVKSFLRSTIHLVQQAADLEIVVFAPTQLRVSVVFLAAFPDLLIKLIKISMDLWVTGEETMSKQAFLVLKDISMVFNSECFDTCLINIDSLVELCSQDMQKSYTKASVSITQLAKLLKMALTTKNKEALEKIHSEQYTNCVDLWVNFIAANIQDFDLQPLRYTIVQWSFHISFPELATIPVMRLRNFNERTTLEGLKRVVKRFIEQVESNIEFVQMEREEAAFSPNDQQSTETFLQLEKRNKTAPYTQYYQSIIDKALGTKEKK</sequence>
<name>A0A6D2JYT1_9BRAS</name>
<comment type="caution">
    <text evidence="4">The sequence shown here is derived from an EMBL/GenBank/DDBJ whole genome shotgun (WGS) entry which is preliminary data.</text>
</comment>
<dbReference type="PANTHER" id="PTHR12687:SF8">
    <property type="entry name" value="PROTEIN REBELOTE"/>
    <property type="match status" value="1"/>
</dbReference>